<dbReference type="InterPro" id="IPR006437">
    <property type="entry name" value="Phage_terminase_lsu"/>
</dbReference>
<dbReference type="InterPro" id="IPR027417">
    <property type="entry name" value="P-loop_NTPase"/>
</dbReference>
<dbReference type="InterPro" id="IPR035421">
    <property type="entry name" value="Terminase_6C"/>
</dbReference>
<dbReference type="AlphaFoldDB" id="A0A0R1PEE8"/>
<keyword evidence="1" id="KW-1188">Viral release from host cell</keyword>
<dbReference type="InterPro" id="IPR052380">
    <property type="entry name" value="Viral_DNA_packaging_terminase"/>
</dbReference>
<proteinExistence type="predicted"/>
<sequence>MLRNLLTEKQEQVLKSYVNDNWTYLILSGAVRSGKTYIDNYLFLLELKRIAKLAKERKDPHPQYILAGYSSNTIFTNVINSLASQFWIDLPVDRHGHYSLFGVDIVPAYTGSARGMNAIRGMTSYGAYINECSLATHDVFQEIIDRCSVPGSRVICDTNPDNPEHYLKVDYIDNPDPSIKSFHFTIDDNPTLSKDYVKNLKRITPSGMYYDRRIKGLWVNGEGVVYKDFDKRKMEIEPSKAPGFTRYVAGVDWGYQHYGSIVVFGVTDDGKWYLVDERTKQYKEIRYWTNTAHQLQGKYGKDMPFFADTARPEHIDHFKHHGINVKYGWKSVVPGIEIVSSLMKQGRFFIEKGKTERFLKEIYNYVWDDKASDAVVKKNDDCMDACRYAIASYIHLKERKTYHPDSNNREGILRGMRELGL</sequence>
<dbReference type="Proteomes" id="UP000051445">
    <property type="component" value="Unassembled WGS sequence"/>
</dbReference>
<evidence type="ECO:0000313" key="3">
    <source>
        <dbReference type="EMBL" id="KRL27331.1"/>
    </source>
</evidence>
<gene>
    <name evidence="3" type="ORF">FD27_GL001085</name>
</gene>
<feature type="domain" description="Terminase large subunit gp17-like C-terminal" evidence="2">
    <location>
        <begin position="250"/>
        <end position="391"/>
    </location>
</feature>
<dbReference type="PATRIC" id="fig|1423746.3.peg.1100"/>
<dbReference type="Pfam" id="PF17289">
    <property type="entry name" value="Terminase_6C"/>
    <property type="match status" value="1"/>
</dbReference>
<dbReference type="PANTHER" id="PTHR39184:SF1">
    <property type="entry name" value="PBSX PHAGE TERMINASE LARGE SUBUNIT"/>
    <property type="match status" value="1"/>
</dbReference>
<evidence type="ECO:0000259" key="2">
    <source>
        <dbReference type="Pfam" id="PF17289"/>
    </source>
</evidence>
<protein>
    <submittedName>
        <fullName evidence="3">PBSX family phage terminase, large subunit</fullName>
    </submittedName>
</protein>
<reference evidence="3 4" key="1">
    <citation type="journal article" date="2015" name="Genome Announc.">
        <title>Expanding the biotechnology potential of lactobacilli through comparative genomics of 213 strains and associated genera.</title>
        <authorList>
            <person name="Sun Z."/>
            <person name="Harris H.M."/>
            <person name="McCann A."/>
            <person name="Guo C."/>
            <person name="Argimon S."/>
            <person name="Zhang W."/>
            <person name="Yang X."/>
            <person name="Jeffery I.B."/>
            <person name="Cooney J.C."/>
            <person name="Kagawa T.F."/>
            <person name="Liu W."/>
            <person name="Song Y."/>
            <person name="Salvetti E."/>
            <person name="Wrobel A."/>
            <person name="Rasinkangas P."/>
            <person name="Parkhill J."/>
            <person name="Rea M.C."/>
            <person name="O'Sullivan O."/>
            <person name="Ritari J."/>
            <person name="Douillard F.P."/>
            <person name="Paul Ross R."/>
            <person name="Yang R."/>
            <person name="Briner A.E."/>
            <person name="Felis G.E."/>
            <person name="de Vos W.M."/>
            <person name="Barrangou R."/>
            <person name="Klaenhammer T.R."/>
            <person name="Caufield P.W."/>
            <person name="Cui Y."/>
            <person name="Zhang H."/>
            <person name="O'Toole P.W."/>
        </authorList>
    </citation>
    <scope>NUCLEOTIDE SEQUENCE [LARGE SCALE GENOMIC DNA]</scope>
    <source>
        <strain evidence="3 4">DSM 13145</strain>
    </source>
</reference>
<dbReference type="Gene3D" id="3.30.420.280">
    <property type="match status" value="1"/>
</dbReference>
<accession>A0A0R1PEE8</accession>
<name>A0A0R1PEE8_9LACO</name>
<dbReference type="Gene3D" id="3.40.50.300">
    <property type="entry name" value="P-loop containing nucleotide triphosphate hydrolases"/>
    <property type="match status" value="1"/>
</dbReference>
<dbReference type="PANTHER" id="PTHR39184">
    <property type="match status" value="1"/>
</dbReference>
<evidence type="ECO:0000313" key="4">
    <source>
        <dbReference type="Proteomes" id="UP000051445"/>
    </source>
</evidence>
<keyword evidence="4" id="KW-1185">Reference proteome</keyword>
<dbReference type="Pfam" id="PF03237">
    <property type="entry name" value="Terminase_6N"/>
    <property type="match status" value="1"/>
</dbReference>
<dbReference type="EMBL" id="AZER01000016">
    <property type="protein sequence ID" value="KRL27331.1"/>
    <property type="molecule type" value="Genomic_DNA"/>
</dbReference>
<organism evidence="3 4">
    <name type="scientific">Limosilactobacillus frumenti DSM 13145</name>
    <dbReference type="NCBI Taxonomy" id="1423746"/>
    <lineage>
        <taxon>Bacteria</taxon>
        <taxon>Bacillati</taxon>
        <taxon>Bacillota</taxon>
        <taxon>Bacilli</taxon>
        <taxon>Lactobacillales</taxon>
        <taxon>Lactobacillaceae</taxon>
        <taxon>Limosilactobacillus</taxon>
    </lineage>
</organism>
<dbReference type="STRING" id="1423746.FD27_GL001085"/>
<comment type="caution">
    <text evidence="3">The sequence shown here is derived from an EMBL/GenBank/DDBJ whole genome shotgun (WGS) entry which is preliminary data.</text>
</comment>
<evidence type="ECO:0000256" key="1">
    <source>
        <dbReference type="ARBA" id="ARBA00022612"/>
    </source>
</evidence>
<dbReference type="NCBIfam" id="TIGR01547">
    <property type="entry name" value="phage_term_2"/>
    <property type="match status" value="1"/>
</dbReference>